<dbReference type="PATRIC" id="fig|106592.7.peg.3179"/>
<dbReference type="Proteomes" id="UP000037425">
    <property type="component" value="Unassembled WGS sequence"/>
</dbReference>
<evidence type="ECO:0000256" key="4">
    <source>
        <dbReference type="ARBA" id="ARBA00023136"/>
    </source>
</evidence>
<protein>
    <submittedName>
        <fullName evidence="7">NnrU family protein</fullName>
    </submittedName>
</protein>
<feature type="transmembrane region" description="Helical" evidence="5">
    <location>
        <begin position="127"/>
        <end position="144"/>
    </location>
</feature>
<evidence type="ECO:0000313" key="7">
    <source>
        <dbReference type="EMBL" id="KOF21221.1"/>
    </source>
</evidence>
<dbReference type="GO" id="GO:0016020">
    <property type="term" value="C:membrane"/>
    <property type="evidence" value="ECO:0007669"/>
    <property type="project" value="UniProtKB-SubCell"/>
</dbReference>
<evidence type="ECO:0000256" key="3">
    <source>
        <dbReference type="ARBA" id="ARBA00022989"/>
    </source>
</evidence>
<organism evidence="7 8">
    <name type="scientific">Ensifer adhaerens</name>
    <name type="common">Sinorhizobium morelense</name>
    <dbReference type="NCBI Taxonomy" id="106592"/>
    <lineage>
        <taxon>Bacteria</taxon>
        <taxon>Pseudomonadati</taxon>
        <taxon>Pseudomonadota</taxon>
        <taxon>Alphaproteobacteria</taxon>
        <taxon>Hyphomicrobiales</taxon>
        <taxon>Rhizobiaceae</taxon>
        <taxon>Sinorhizobium/Ensifer group</taxon>
        <taxon>Ensifer</taxon>
    </lineage>
</organism>
<dbReference type="RefSeq" id="WP_053248164.1">
    <property type="nucleotide sequence ID" value="NZ_LGAP01000002.1"/>
</dbReference>
<evidence type="ECO:0000256" key="1">
    <source>
        <dbReference type="ARBA" id="ARBA00004141"/>
    </source>
</evidence>
<dbReference type="AlphaFoldDB" id="A0A0L8C2V0"/>
<name>A0A0L8C2V0_ENSAD</name>
<keyword evidence="3 5" id="KW-1133">Transmembrane helix</keyword>
<feature type="transmembrane region" description="Helical" evidence="5">
    <location>
        <begin position="165"/>
        <end position="183"/>
    </location>
</feature>
<gene>
    <name evidence="7" type="ORF">AC244_07645</name>
</gene>
<evidence type="ECO:0000256" key="2">
    <source>
        <dbReference type="ARBA" id="ARBA00022692"/>
    </source>
</evidence>
<reference evidence="8" key="1">
    <citation type="submission" date="2015-07" db="EMBL/GenBank/DDBJ databases">
        <title>Whole genome sequence of an Ensifer adhaerens strain isolated from a cave pool in the Wind Cave National Park.</title>
        <authorList>
            <person name="Eng W.W.H."/>
            <person name="Gan H.M."/>
            <person name="Barton H.A."/>
            <person name="Savka M.A."/>
        </authorList>
    </citation>
    <scope>NUCLEOTIDE SEQUENCE [LARGE SCALE GENOMIC DNA]</scope>
    <source>
        <strain evidence="8">SD006</strain>
    </source>
</reference>
<feature type="domain" description="NnrU" evidence="6">
    <location>
        <begin position="3"/>
        <end position="191"/>
    </location>
</feature>
<comment type="caution">
    <text evidence="7">The sequence shown here is derived from an EMBL/GenBank/DDBJ whole genome shotgun (WGS) entry which is preliminary data.</text>
</comment>
<dbReference type="EMBL" id="LGAP01000002">
    <property type="protein sequence ID" value="KOF21221.1"/>
    <property type="molecule type" value="Genomic_DNA"/>
</dbReference>
<feature type="transmembrane region" description="Helical" evidence="5">
    <location>
        <begin position="66"/>
        <end position="93"/>
    </location>
</feature>
<dbReference type="InterPro" id="IPR009915">
    <property type="entry name" value="NnrU_dom"/>
</dbReference>
<comment type="subcellular location">
    <subcellularLocation>
        <location evidence="1">Membrane</location>
        <topology evidence="1">Multi-pass membrane protein</topology>
    </subcellularLocation>
</comment>
<proteinExistence type="predicted"/>
<keyword evidence="2 5" id="KW-0812">Transmembrane</keyword>
<evidence type="ECO:0000256" key="5">
    <source>
        <dbReference type="SAM" id="Phobius"/>
    </source>
</evidence>
<evidence type="ECO:0000259" key="6">
    <source>
        <dbReference type="Pfam" id="PF07298"/>
    </source>
</evidence>
<feature type="transmembrane region" description="Helical" evidence="5">
    <location>
        <begin position="35"/>
        <end position="54"/>
    </location>
</feature>
<dbReference type="OrthoDB" id="5293641at2"/>
<evidence type="ECO:0000313" key="8">
    <source>
        <dbReference type="Proteomes" id="UP000037425"/>
    </source>
</evidence>
<sequence>MALLILGIVIFLGIHLVRSFAPGLRASVIARSGTGAWHAIHGICALVGLGLIAYGFDQARASTGMLYAPPVFLAHIALTLMLIASICLVAAYLPPGKIRTVTKHPAILAIKIWALAHLLANGETSSVLLFGTFLAWAVILRISMKKRWRAGEITYPAFVSYRYDLIAVVIGAALYGVIVWTLHELVIGVSPMVVG</sequence>
<keyword evidence="4 5" id="KW-0472">Membrane</keyword>
<dbReference type="Pfam" id="PF07298">
    <property type="entry name" value="NnrU"/>
    <property type="match status" value="1"/>
</dbReference>
<accession>A0A0L8C2V0</accession>